<dbReference type="SUPFAM" id="SSF50249">
    <property type="entry name" value="Nucleic acid-binding proteins"/>
    <property type="match status" value="1"/>
</dbReference>
<dbReference type="AlphaFoldDB" id="A0A420IF02"/>
<dbReference type="PANTHER" id="PTHR11652">
    <property type="entry name" value="30S RIBOSOMAL PROTEIN S12 FAMILY MEMBER"/>
    <property type="match status" value="1"/>
</dbReference>
<dbReference type="GO" id="GO:0015935">
    <property type="term" value="C:small ribosomal subunit"/>
    <property type="evidence" value="ECO:0007669"/>
    <property type="project" value="InterPro"/>
</dbReference>
<dbReference type="InterPro" id="IPR006032">
    <property type="entry name" value="Ribosomal_uS12"/>
</dbReference>
<dbReference type="GO" id="GO:0006412">
    <property type="term" value="P:translation"/>
    <property type="evidence" value="ECO:0007669"/>
    <property type="project" value="InterPro"/>
</dbReference>
<accession>A0A420IF02</accession>
<dbReference type="InterPro" id="IPR012340">
    <property type="entry name" value="NA-bd_OB-fold"/>
</dbReference>
<feature type="compositionally biased region" description="Basic residues" evidence="4">
    <location>
        <begin position="154"/>
        <end position="165"/>
    </location>
</feature>
<comment type="similarity">
    <text evidence="1">Belongs to the universal ribosomal protein uS12 family.</text>
</comment>
<dbReference type="CDD" id="cd03368">
    <property type="entry name" value="Ribosomal_S12"/>
    <property type="match status" value="1"/>
</dbReference>
<evidence type="ECO:0000313" key="5">
    <source>
        <dbReference type="EMBL" id="RKF73072.1"/>
    </source>
</evidence>
<dbReference type="EMBL" id="MCBS01024594">
    <property type="protein sequence ID" value="RKF73072.1"/>
    <property type="molecule type" value="Genomic_DNA"/>
</dbReference>
<feature type="region of interest" description="Disordered" evidence="4">
    <location>
        <begin position="142"/>
        <end position="165"/>
    </location>
</feature>
<dbReference type="PRINTS" id="PR01034">
    <property type="entry name" value="RIBOSOMALS12"/>
</dbReference>
<evidence type="ECO:0000256" key="3">
    <source>
        <dbReference type="ARBA" id="ARBA00023274"/>
    </source>
</evidence>
<dbReference type="Pfam" id="PF00164">
    <property type="entry name" value="Ribosom_S12_S23"/>
    <property type="match status" value="1"/>
</dbReference>
<dbReference type="Gene3D" id="2.40.50.140">
    <property type="entry name" value="Nucleic acid-binding proteins"/>
    <property type="match status" value="1"/>
</dbReference>
<evidence type="ECO:0000313" key="6">
    <source>
        <dbReference type="Proteomes" id="UP000285326"/>
    </source>
</evidence>
<evidence type="ECO:0000256" key="4">
    <source>
        <dbReference type="SAM" id="MobiDB-lite"/>
    </source>
</evidence>
<keyword evidence="3" id="KW-0687">Ribonucleoprotein</keyword>
<dbReference type="InterPro" id="IPR005679">
    <property type="entry name" value="Ribosomal_uS12_bac"/>
</dbReference>
<keyword evidence="2 5" id="KW-0689">Ribosomal protein</keyword>
<protein>
    <submittedName>
        <fullName evidence="5">Putative 37S ribosomal protein S12, mitochondrial</fullName>
    </submittedName>
</protein>
<name>A0A420IF02_9PEZI</name>
<evidence type="ECO:0000256" key="1">
    <source>
        <dbReference type="ARBA" id="ARBA00005657"/>
    </source>
</evidence>
<comment type="caution">
    <text evidence="5">The sequence shown here is derived from an EMBL/GenBank/DDBJ whole genome shotgun (WGS) entry which is preliminary data.</text>
</comment>
<dbReference type="GO" id="GO:0003735">
    <property type="term" value="F:structural constituent of ribosome"/>
    <property type="evidence" value="ECO:0007669"/>
    <property type="project" value="InterPro"/>
</dbReference>
<reference evidence="5 6" key="1">
    <citation type="journal article" date="2018" name="BMC Genomics">
        <title>Comparative genome analyses reveal sequence features reflecting distinct modes of host-adaptation between dicot and monocot powdery mildew.</title>
        <authorList>
            <person name="Wu Y."/>
            <person name="Ma X."/>
            <person name="Pan Z."/>
            <person name="Kale S.D."/>
            <person name="Song Y."/>
            <person name="King H."/>
            <person name="Zhang Q."/>
            <person name="Presley C."/>
            <person name="Deng X."/>
            <person name="Wei C.I."/>
            <person name="Xiao S."/>
        </authorList>
    </citation>
    <scope>NUCLEOTIDE SEQUENCE [LARGE SCALE GENOMIC DNA]</scope>
    <source>
        <strain evidence="5">UMSG1</strain>
    </source>
</reference>
<gene>
    <name evidence="5" type="ORF">GcM1_245007</name>
</gene>
<dbReference type="PROSITE" id="PS00055">
    <property type="entry name" value="RIBOSOMAL_S12"/>
    <property type="match status" value="1"/>
</dbReference>
<sequence length="165" mass="17814">MFSLFGPFQGSVKLFRTCFTPLSNTRKFSSTSLFLATYNQVVRGCRKARKARKAVSPALRVAGAPNLKGVCLKVGTTKPKKPNSAERKVAKVRLSTGKVVQAYIPGEGHNAQQHSVVLVRGGRSQDCPGVRYHLVRGALDLGGVGNRQTSRSKYGTKRPKKAASA</sequence>
<dbReference type="Proteomes" id="UP000285326">
    <property type="component" value="Unassembled WGS sequence"/>
</dbReference>
<dbReference type="FunFam" id="2.40.50.140:FF:000099">
    <property type="entry name" value="Ribosomal protein S12, mitochondrial"/>
    <property type="match status" value="1"/>
</dbReference>
<proteinExistence type="inferred from homology"/>
<evidence type="ECO:0000256" key="2">
    <source>
        <dbReference type="ARBA" id="ARBA00022980"/>
    </source>
</evidence>
<organism evidence="5 6">
    <name type="scientific">Golovinomyces cichoracearum</name>
    <dbReference type="NCBI Taxonomy" id="62708"/>
    <lineage>
        <taxon>Eukaryota</taxon>
        <taxon>Fungi</taxon>
        <taxon>Dikarya</taxon>
        <taxon>Ascomycota</taxon>
        <taxon>Pezizomycotina</taxon>
        <taxon>Leotiomycetes</taxon>
        <taxon>Erysiphales</taxon>
        <taxon>Erysiphaceae</taxon>
        <taxon>Golovinomyces</taxon>
    </lineage>
</organism>
<dbReference type="NCBIfam" id="TIGR00981">
    <property type="entry name" value="rpsL_bact"/>
    <property type="match status" value="1"/>
</dbReference>